<feature type="domain" description="Ketopantoate reductase N-terminal" evidence="1">
    <location>
        <begin position="4"/>
        <end position="74"/>
    </location>
</feature>
<proteinExistence type="predicted"/>
<feature type="non-terminal residue" evidence="2">
    <location>
        <position position="1"/>
    </location>
</feature>
<organism evidence="2 3">
    <name type="scientific">Kipferlia bialata</name>
    <dbReference type="NCBI Taxonomy" id="797122"/>
    <lineage>
        <taxon>Eukaryota</taxon>
        <taxon>Metamonada</taxon>
        <taxon>Carpediemonas-like organisms</taxon>
        <taxon>Kipferlia</taxon>
    </lineage>
</organism>
<dbReference type="InterPro" id="IPR036291">
    <property type="entry name" value="NAD(P)-bd_dom_sf"/>
</dbReference>
<comment type="caution">
    <text evidence="2">The sequence shown here is derived from an EMBL/GenBank/DDBJ whole genome shotgun (WGS) entry which is preliminary data.</text>
</comment>
<dbReference type="Gene3D" id="3.40.50.720">
    <property type="entry name" value="NAD(P)-binding Rossmann-like Domain"/>
    <property type="match status" value="1"/>
</dbReference>
<evidence type="ECO:0000259" key="1">
    <source>
        <dbReference type="Pfam" id="PF02558"/>
    </source>
</evidence>
<evidence type="ECO:0000313" key="3">
    <source>
        <dbReference type="Proteomes" id="UP000265618"/>
    </source>
</evidence>
<dbReference type="InterPro" id="IPR013332">
    <property type="entry name" value="KPR_N"/>
</dbReference>
<dbReference type="SUPFAM" id="SSF51735">
    <property type="entry name" value="NAD(P)-binding Rossmann-fold domains"/>
    <property type="match status" value="1"/>
</dbReference>
<sequence length="833" mass="89299">MKVSIIGAGVLGSIFGSVLSQAGFDVTLIEIFQKRLDLLREEGVYVQMPDGSRLHTTPTVTDDASTVGVCDVVMSTIDYLSGSSDVIHSPASETLNKRPASFSFGFDPHTQGLGRGSEACGAYNKVNRLHFTAQVTYAAMGILCRQDGSTPETTDFDSSTLAKALRELFLRDYITPSTTSSHFPAAPFNATASDDPLSFVGGLGDVSMMPFGNNGPKSDIPSTPTPIPHEAVGVLFGHIISWFLCPFPLHCLFLCPFPLHCLCALAGCAASYSGPIPDTDLVICPSETAQSLAQTALGVCKEQATPVGALLPTIIHPFQGTGTERKSNRGFYQVPTLPRMTRALDSEVRLVAGACRMEDPEKRSLILLRLKMQDTLQWSNAVIQTLVAETHRAAISLLDSEGGQSAMSRKRLMEERLMGPTRHEYGHCATDAAADRLFSVISSLAPSLHQGFASDLTVQLCTCLVQALEQAEAEHSSTGQYILIHGCILCRIIGLVTRQTRSDQFRALPCTLQAFSQDQDALPVSLYALLMRFPSTIALLSLTKLYRALGVRAFSPTLQAILVSTRSALSEYMRDPKEGASRACLVQYAVLLSEIDSLRLGLGTSLLGQSSAKRDVTGSVLSAYERNTNRAYLDPLVNRVSLPRVCENVVFSEATLLHVTCPLLATVRASLLHVQSQLSTSATPGAKRRITPVPVSTQVSPTAKAAPAHQKTVEFPPTLSDVSRGSEATTVAAVSHTENGPAGATYASELDIDVWLGVSEGIEQWLSELAASKAEPLILTSLLGSTEDEPDRLGRCTADGADSAVVELLKRARNIGDLLKGPLASEWHNAVDA</sequence>
<protein>
    <recommendedName>
        <fullName evidence="1">Ketopantoate reductase N-terminal domain-containing protein</fullName>
    </recommendedName>
</protein>
<dbReference type="EMBL" id="BDIP01000473">
    <property type="protein sequence ID" value="GIQ81708.1"/>
    <property type="molecule type" value="Genomic_DNA"/>
</dbReference>
<dbReference type="Proteomes" id="UP000265618">
    <property type="component" value="Unassembled WGS sequence"/>
</dbReference>
<dbReference type="AlphaFoldDB" id="A0A9K3CR55"/>
<evidence type="ECO:0000313" key="2">
    <source>
        <dbReference type="EMBL" id="GIQ81708.1"/>
    </source>
</evidence>
<name>A0A9K3CR55_9EUKA</name>
<accession>A0A9K3CR55</accession>
<keyword evidence="3" id="KW-1185">Reference proteome</keyword>
<reference evidence="2 3" key="1">
    <citation type="journal article" date="2018" name="PLoS ONE">
        <title>The draft genome of Kipferlia bialata reveals reductive genome evolution in fornicate parasites.</title>
        <authorList>
            <person name="Tanifuji G."/>
            <person name="Takabayashi S."/>
            <person name="Kume K."/>
            <person name="Takagi M."/>
            <person name="Nakayama T."/>
            <person name="Kamikawa R."/>
            <person name="Inagaki Y."/>
            <person name="Hashimoto T."/>
        </authorList>
    </citation>
    <scope>NUCLEOTIDE SEQUENCE [LARGE SCALE GENOMIC DNA]</scope>
    <source>
        <strain evidence="2">NY0173</strain>
    </source>
</reference>
<dbReference type="Pfam" id="PF02558">
    <property type="entry name" value="ApbA"/>
    <property type="match status" value="1"/>
</dbReference>
<gene>
    <name evidence="2" type="ORF">KIPB_002709</name>
</gene>